<reference evidence="1 2" key="1">
    <citation type="submission" date="2024-09" db="EMBL/GenBank/DDBJ databases">
        <authorList>
            <person name="Sun Q."/>
            <person name="Mori K."/>
        </authorList>
    </citation>
    <scope>NUCLEOTIDE SEQUENCE [LARGE SCALE GENOMIC DNA]</scope>
    <source>
        <strain evidence="1 2">CCM 8626</strain>
    </source>
</reference>
<dbReference type="Gene3D" id="3.40.50.300">
    <property type="entry name" value="P-loop containing nucleotide triphosphate hydrolases"/>
    <property type="match status" value="1"/>
</dbReference>
<evidence type="ECO:0000313" key="1">
    <source>
        <dbReference type="EMBL" id="MFC0226499.1"/>
    </source>
</evidence>
<dbReference type="Proteomes" id="UP001589792">
    <property type="component" value="Unassembled WGS sequence"/>
</dbReference>
<proteinExistence type="predicted"/>
<name>A0ABV6ECM8_9GAMM</name>
<dbReference type="RefSeq" id="WP_380674182.1">
    <property type="nucleotide sequence ID" value="NZ_CP173186.1"/>
</dbReference>
<protein>
    <recommendedName>
        <fullName evidence="3">NACHT domain-containing protein</fullName>
    </recommendedName>
</protein>
<accession>A0ABV6ECM8</accession>
<dbReference type="EMBL" id="JBHLXG010000005">
    <property type="protein sequence ID" value="MFC0226499.1"/>
    <property type="molecule type" value="Genomic_DNA"/>
</dbReference>
<organism evidence="1 2">
    <name type="scientific">Serratia aquatilis</name>
    <dbReference type="NCBI Taxonomy" id="1737515"/>
    <lineage>
        <taxon>Bacteria</taxon>
        <taxon>Pseudomonadati</taxon>
        <taxon>Pseudomonadota</taxon>
        <taxon>Gammaproteobacteria</taxon>
        <taxon>Enterobacterales</taxon>
        <taxon>Yersiniaceae</taxon>
        <taxon>Serratia</taxon>
    </lineage>
</organism>
<comment type="caution">
    <text evidence="1">The sequence shown here is derived from an EMBL/GenBank/DDBJ whole genome shotgun (WGS) entry which is preliminary data.</text>
</comment>
<sequence>MNNKLDIYLNTIQKMKEDDFSKKVLKPLFESMGFYRVDFVGGPYEQGKDLIALYKVPLKGDSIYVIQTKKIGEKANTSEKAILSDLITQLRQCITKKIKLHNGEEKKPDYVYLATPYQVSNRLLNEIHEQLRVENKSIEILDGPKTINLIMEYNPEILTSILPIESKMLIQDISQLQNLELISALNQKDLFNNVNCYNDLAFFMGSVDSNILLDSDILFSSEEKILTLNQWDFLKREVIQPLEEILCFSPLTKDIKDTESEYKEILKKHKSKENREIKDDINDISNKILSLKEGIFRIIEEASHAALQANKNKDLGDLLKELSTNTYFIFKNEKDAGFSFESLSKLKNHIKSNKIDVLAKKFNHSAFPKFISYTNILSDLLQAENELSSLQSKYIGEPYISFSIASVKINTWVKSKTTSYKKSIKEINCGNESTNIMSFLKDTQDVLNVLDIFLNKDNTVKELIDITKSNNTKRDGISISPFNIFDTRNDIAVYGGAGAGKTTTLQTYTKILIERNPKSVIYLALNRLINKVNISLEEKKESSELILELILISRGVVNNNGNLEDLKRHFSQEEGLKLILDGLDEAYSKFSGIILAINDFKKKFKRIQIIISSRDCVSYLSQINFLGITLLPFNEEQLFKFIRGWFIEKNKNLAESLISRLTGSSFFEVVKTPLLATLLCDLTEKGIEIPSTESEIFSKRLELLCGMYDNYKDIKRTELPQSILRKSAIKIGYALHQRNLRSAPKEKIIKFLQLDGTFNLDDLSCELTVNELISPCNILVFDSLSETYSLGHLRYQEHLASQELIENRSIDILPLLKNDWWRGALCLYAQACQFTNFIDEFTIKYGNIYPALITLREMCKHRPLTERSSINFLLKQYEKTDDFFISDNELLF</sequence>
<evidence type="ECO:0008006" key="3">
    <source>
        <dbReference type="Google" id="ProtNLM"/>
    </source>
</evidence>
<dbReference type="SUPFAM" id="SSF52540">
    <property type="entry name" value="P-loop containing nucleoside triphosphate hydrolases"/>
    <property type="match status" value="1"/>
</dbReference>
<keyword evidence="2" id="KW-1185">Reference proteome</keyword>
<evidence type="ECO:0000313" key="2">
    <source>
        <dbReference type="Proteomes" id="UP001589792"/>
    </source>
</evidence>
<gene>
    <name evidence="1" type="ORF">ACFFJ3_08310</name>
</gene>
<dbReference type="InterPro" id="IPR027417">
    <property type="entry name" value="P-loop_NTPase"/>
</dbReference>